<proteinExistence type="predicted"/>
<keyword evidence="4" id="KW-1185">Reference proteome</keyword>
<dbReference type="AlphaFoldDB" id="A0A3B6VAR1"/>
<evidence type="ECO:0000313" key="3">
    <source>
        <dbReference type="EMBL" id="ACN84729.1"/>
    </source>
</evidence>
<evidence type="ECO:0000256" key="1">
    <source>
        <dbReference type="SAM" id="MobiDB-lite"/>
    </source>
</evidence>
<keyword evidence="2" id="KW-0732">Signal</keyword>
<feature type="signal peptide" evidence="2">
    <location>
        <begin position="1"/>
        <end position="23"/>
    </location>
</feature>
<organism evidence="3 4">
    <name type="scientific">Brachyspira hyodysenteriae (strain ATCC 49526 / WA1)</name>
    <dbReference type="NCBI Taxonomy" id="565034"/>
    <lineage>
        <taxon>Bacteria</taxon>
        <taxon>Pseudomonadati</taxon>
        <taxon>Spirochaetota</taxon>
        <taxon>Spirochaetia</taxon>
        <taxon>Brachyspirales</taxon>
        <taxon>Brachyspiraceae</taxon>
        <taxon>Brachyspira</taxon>
    </lineage>
</organism>
<evidence type="ECO:0008006" key="5">
    <source>
        <dbReference type="Google" id="ProtNLM"/>
    </source>
</evidence>
<name>A0A3B6VAR1_BRAHW</name>
<dbReference type="Proteomes" id="UP000001803">
    <property type="component" value="Chromosome"/>
</dbReference>
<accession>A0A3B6VAR1</accession>
<feature type="chain" id="PRO_5017265618" description="Lipoprotein" evidence="2">
    <location>
        <begin position="24"/>
        <end position="229"/>
    </location>
</feature>
<feature type="region of interest" description="Disordered" evidence="1">
    <location>
        <begin position="31"/>
        <end position="53"/>
    </location>
</feature>
<reference evidence="3 4" key="1">
    <citation type="journal article" date="2009" name="PLoS ONE">
        <title>Genome sequence of the pathogenic intestinal spirochete Brachyspira hyodysenteriae reveals adaptations to its lifestyle in the porcine large intestine.</title>
        <authorList>
            <person name="Bellgard M.I."/>
            <person name="Wanchanthuek P."/>
            <person name="La T."/>
            <person name="Ryan K."/>
            <person name="Moolhuijzen P."/>
            <person name="Albertyn Z."/>
            <person name="Shaban B."/>
            <person name="Motro Y."/>
            <person name="Dunn D.S."/>
            <person name="Schibeci D."/>
            <person name="Hunter A."/>
            <person name="Barrero R."/>
            <person name="Phillips N.D."/>
            <person name="Hampson D.J."/>
        </authorList>
    </citation>
    <scope>NUCLEOTIDE SEQUENCE [LARGE SCALE GENOMIC DNA]</scope>
    <source>
        <strain evidence="4">ATCC 49526 / WA1</strain>
    </source>
</reference>
<dbReference type="KEGG" id="bhy:BHWA1_02273"/>
<dbReference type="STRING" id="565034.BHWA1_02273"/>
<dbReference type="PROSITE" id="PS51257">
    <property type="entry name" value="PROKAR_LIPOPROTEIN"/>
    <property type="match status" value="1"/>
</dbReference>
<dbReference type="EMBL" id="CP001357">
    <property type="protein sequence ID" value="ACN84729.1"/>
    <property type="molecule type" value="Genomic_DNA"/>
</dbReference>
<protein>
    <recommendedName>
        <fullName evidence="5">Lipoprotein</fullName>
    </recommendedName>
</protein>
<sequence>MKGLKNMKKIILIISILSVFAVACGNKATGPASGDKPLTTNVPSDDKTVREGTPLANWNGVSKSTTANYSVSANNAVNNLASGGDYNLLERLYSTTWYQSESDYDDGRLETEEEFVFFNENSEMVKREYENGRIDGRDEYSSLKHISDIVIPNAQANKDKNACIVQNTERDDYDFDTEYEGYYLVDRDTLYIVDGDTIERVKTKLNDLISGNTQKYREYKFVLSTRALN</sequence>
<evidence type="ECO:0000313" key="4">
    <source>
        <dbReference type="Proteomes" id="UP000001803"/>
    </source>
</evidence>
<gene>
    <name evidence="3" type="ordered locus">BHWA1_02273</name>
</gene>
<evidence type="ECO:0000256" key="2">
    <source>
        <dbReference type="SAM" id="SignalP"/>
    </source>
</evidence>